<dbReference type="InterPro" id="IPR022385">
    <property type="entry name" value="Rhs_assc_core"/>
</dbReference>
<gene>
    <name evidence="1" type="ORF">D0817_14925</name>
</gene>
<dbReference type="AlphaFoldDB" id="A0A434A4Z5"/>
<keyword evidence="2" id="KW-1185">Reference proteome</keyword>
<dbReference type="PANTHER" id="PTHR32305:SF15">
    <property type="entry name" value="PROTEIN RHSA-RELATED"/>
    <property type="match status" value="1"/>
</dbReference>
<proteinExistence type="predicted"/>
<dbReference type="PANTHER" id="PTHR32305">
    <property type="match status" value="1"/>
</dbReference>
<dbReference type="NCBIfam" id="TIGR03696">
    <property type="entry name" value="Rhs_assc_core"/>
    <property type="match status" value="1"/>
</dbReference>
<reference evidence="2" key="1">
    <citation type="journal article" date="2019" name="Syst. Appl. Microbiol.">
        <title>Flavobacterium circumlabens sp. nov. and Flavobacterium cupreum sp. nov., two psychrotrophic species isolated from Antarctic environmental samples.</title>
        <authorList>
            <person name="Kralova S."/>
            <person name="Busse H.-J."/>
            <person name="Svec P."/>
            <person name="Maslanova I."/>
            <person name="Stankova E."/>
            <person name="Bartak M."/>
            <person name="Sedlacek I."/>
        </authorList>
    </citation>
    <scope>NUCLEOTIDE SEQUENCE [LARGE SCALE GENOMIC DNA]</scope>
    <source>
        <strain evidence="2">CCM 8825</strain>
    </source>
</reference>
<dbReference type="InterPro" id="IPR023346">
    <property type="entry name" value="Lysozyme-like_dom_sf"/>
</dbReference>
<evidence type="ECO:0000313" key="1">
    <source>
        <dbReference type="EMBL" id="RUT69473.1"/>
    </source>
</evidence>
<dbReference type="RefSeq" id="WP_306462218.1">
    <property type="nucleotide sequence ID" value="NZ_QWDM01000009.1"/>
</dbReference>
<dbReference type="SUPFAM" id="SSF53955">
    <property type="entry name" value="Lysozyme-like"/>
    <property type="match status" value="1"/>
</dbReference>
<accession>A0A434A4Z5</accession>
<name>A0A434A4Z5_9FLAO</name>
<sequence>RYGYQYDKLNRLKNAIYGKNGLTTNAYNESLTYDKNGNILSLKRNGDTDPLIQPIGIDDLIYTYAASSNQLGNVADNSNNTSGFNDFNKTGNDYTYDANGNMTTDKNKNITAITYNHLNLPTKITFGTTGHIAYIYNASGQKTGKTVFKAGTAVLPRSTTITDYLQGGFQYSSLNSKTFTLDFFPTAEGYAQPSGSSYEYVYQYKDHLGNVRLSYSDKDNNGIVNNIEIIEESNYYPFGFAHKGYNSLVNSSNPGQKYRYNGKELQDENIGGSQLNWYDFGARNYDAAIGRWVNIDPLAEISRRWSSYTYCYNNPIRFVDPDGMLALDPGDLYNLKGEHVGNDGIKDNAVYLVHTNSSQQLTQTESKRLVAGTLAAGLSVGLKVEQKDISNDELNLRASLSTLKQTEAGSKNEPLDYNSWNNNKNFTEDQYAENPKAYNDHPGTNTDSGGSAAGAYQFLARFYQGSDFSPKSQDAAAVNNMTSSSFTAAKSGSGEDFKVTTQARWTSLQHFTGEGVQKLINNYRAQELKGSSGIATPVGQLVKTKR</sequence>
<feature type="non-terminal residue" evidence="1">
    <location>
        <position position="1"/>
    </location>
</feature>
<dbReference type="Gene3D" id="1.10.530.10">
    <property type="match status" value="1"/>
</dbReference>
<evidence type="ECO:0000313" key="2">
    <source>
        <dbReference type="Proteomes" id="UP000288102"/>
    </source>
</evidence>
<dbReference type="Proteomes" id="UP000288102">
    <property type="component" value="Unassembled WGS sequence"/>
</dbReference>
<dbReference type="EMBL" id="QWDM01000009">
    <property type="protein sequence ID" value="RUT69473.1"/>
    <property type="molecule type" value="Genomic_DNA"/>
</dbReference>
<comment type="caution">
    <text evidence="1">The sequence shown here is derived from an EMBL/GenBank/DDBJ whole genome shotgun (WGS) entry which is preliminary data.</text>
</comment>
<protein>
    <submittedName>
        <fullName evidence="1">Type IV secretion protein Rhs</fullName>
    </submittedName>
</protein>
<organism evidence="1 2">
    <name type="scientific">Flavobacterium cupreum</name>
    <dbReference type="NCBI Taxonomy" id="2133766"/>
    <lineage>
        <taxon>Bacteria</taxon>
        <taxon>Pseudomonadati</taxon>
        <taxon>Bacteroidota</taxon>
        <taxon>Flavobacteriia</taxon>
        <taxon>Flavobacteriales</taxon>
        <taxon>Flavobacteriaceae</taxon>
        <taxon>Flavobacterium</taxon>
    </lineage>
</organism>
<dbReference type="InterPro" id="IPR050708">
    <property type="entry name" value="T6SS_VgrG/RHS"/>
</dbReference>
<dbReference type="Gene3D" id="2.180.10.10">
    <property type="entry name" value="RHS repeat-associated core"/>
    <property type="match status" value="1"/>
</dbReference>